<evidence type="ECO:0000256" key="2">
    <source>
        <dbReference type="ARBA" id="ARBA00022679"/>
    </source>
</evidence>
<dbReference type="EMBL" id="CAMPGE010008844">
    <property type="protein sequence ID" value="CAI2367728.1"/>
    <property type="molecule type" value="Genomic_DNA"/>
</dbReference>
<keyword evidence="1" id="KW-0723">Serine/threonine-protein kinase</keyword>
<evidence type="ECO:0000256" key="3">
    <source>
        <dbReference type="ARBA" id="ARBA00022741"/>
    </source>
</evidence>
<dbReference type="CDD" id="cd14003">
    <property type="entry name" value="STKc_AMPK-like"/>
    <property type="match status" value="1"/>
</dbReference>
<evidence type="ECO:0000256" key="6">
    <source>
        <dbReference type="PROSITE-ProRule" id="PRU10141"/>
    </source>
</evidence>
<dbReference type="PANTHER" id="PTHR24346">
    <property type="entry name" value="MAP/MICROTUBULE AFFINITY-REGULATING KINASE"/>
    <property type="match status" value="1"/>
</dbReference>
<feature type="domain" description="Protein kinase" evidence="8">
    <location>
        <begin position="21"/>
        <end position="273"/>
    </location>
</feature>
<dbReference type="PROSITE" id="PS00107">
    <property type="entry name" value="PROTEIN_KINASE_ATP"/>
    <property type="match status" value="1"/>
</dbReference>
<dbReference type="PANTHER" id="PTHR24346:SF82">
    <property type="entry name" value="KP78A-RELATED"/>
    <property type="match status" value="1"/>
</dbReference>
<proteinExistence type="predicted"/>
<keyword evidence="5 6" id="KW-0067">ATP-binding</keyword>
<dbReference type="InterPro" id="IPR000719">
    <property type="entry name" value="Prot_kinase_dom"/>
</dbReference>
<evidence type="ECO:0000259" key="8">
    <source>
        <dbReference type="PROSITE" id="PS50011"/>
    </source>
</evidence>
<dbReference type="SUPFAM" id="SSF56112">
    <property type="entry name" value="Protein kinase-like (PK-like)"/>
    <property type="match status" value="1"/>
</dbReference>
<dbReference type="InterPro" id="IPR011009">
    <property type="entry name" value="Kinase-like_dom_sf"/>
</dbReference>
<feature type="compositionally biased region" description="Polar residues" evidence="7">
    <location>
        <begin position="441"/>
        <end position="469"/>
    </location>
</feature>
<feature type="compositionally biased region" description="Polar residues" evidence="7">
    <location>
        <begin position="800"/>
        <end position="821"/>
    </location>
</feature>
<organism evidence="9 10">
    <name type="scientific">Euplotes crassus</name>
    <dbReference type="NCBI Taxonomy" id="5936"/>
    <lineage>
        <taxon>Eukaryota</taxon>
        <taxon>Sar</taxon>
        <taxon>Alveolata</taxon>
        <taxon>Ciliophora</taxon>
        <taxon>Intramacronucleata</taxon>
        <taxon>Spirotrichea</taxon>
        <taxon>Hypotrichia</taxon>
        <taxon>Euplotida</taxon>
        <taxon>Euplotidae</taxon>
        <taxon>Moneuplotes</taxon>
    </lineage>
</organism>
<feature type="binding site" evidence="6">
    <location>
        <position position="50"/>
    </location>
    <ligand>
        <name>ATP</name>
        <dbReference type="ChEBI" id="CHEBI:30616"/>
    </ligand>
</feature>
<protein>
    <recommendedName>
        <fullName evidence="8">Protein kinase domain-containing protein</fullName>
    </recommendedName>
</protein>
<dbReference type="GO" id="GO:0005737">
    <property type="term" value="C:cytoplasm"/>
    <property type="evidence" value="ECO:0007669"/>
    <property type="project" value="TreeGrafter"/>
</dbReference>
<feature type="region of interest" description="Disordered" evidence="7">
    <location>
        <begin position="386"/>
        <end position="501"/>
    </location>
</feature>
<keyword evidence="10" id="KW-1185">Reference proteome</keyword>
<dbReference type="Proteomes" id="UP001295684">
    <property type="component" value="Unassembled WGS sequence"/>
</dbReference>
<evidence type="ECO:0000313" key="10">
    <source>
        <dbReference type="Proteomes" id="UP001295684"/>
    </source>
</evidence>
<keyword evidence="4" id="KW-0418">Kinase</keyword>
<dbReference type="PROSITE" id="PS50011">
    <property type="entry name" value="PROTEIN_KINASE_DOM"/>
    <property type="match status" value="1"/>
</dbReference>
<feature type="region of interest" description="Disordered" evidence="7">
    <location>
        <begin position="1204"/>
        <end position="1241"/>
    </location>
</feature>
<dbReference type="InterPro" id="IPR008271">
    <property type="entry name" value="Ser/Thr_kinase_AS"/>
</dbReference>
<keyword evidence="2" id="KW-0808">Transferase</keyword>
<evidence type="ECO:0000256" key="4">
    <source>
        <dbReference type="ARBA" id="ARBA00022777"/>
    </source>
</evidence>
<name>A0AAD1UI79_EUPCR</name>
<evidence type="ECO:0000313" key="9">
    <source>
        <dbReference type="EMBL" id="CAI2367728.1"/>
    </source>
</evidence>
<reference evidence="9" key="1">
    <citation type="submission" date="2023-07" db="EMBL/GenBank/DDBJ databases">
        <authorList>
            <consortium name="AG Swart"/>
            <person name="Singh M."/>
            <person name="Singh A."/>
            <person name="Seah K."/>
            <person name="Emmerich C."/>
        </authorList>
    </citation>
    <scope>NUCLEOTIDE SEQUENCE</scope>
    <source>
        <strain evidence="9">DP1</strain>
    </source>
</reference>
<sequence length="1263" mass="144360">MEENKIESPEKIDEGAKLGNYIIGKTIGEGTFGKVRLGIHTLTNEKVAVKVLEKEKIKEIADIERVTREIFILKLIRHPNIVQLYEIIETPKNLFFIMEHCAKGELFDYIVAQGKLEEKEACKFLEQILSGVEYIHKLNFVHRDLKPENLLLDENMNIKIVDFGLSNIFQDQEMLKTACGSPCYAAPEMVAGKKYLPCCVDIWSCGIILYAMICGYLPFEDPDTSKLYQKILSGDFEVPEFMTPLVEDILHKILNTDPKDRYTISDIRKHEWFVKYHSKQPQKAGIYIGYNKVPVDNEVMQMLESFGISTDYAKKLLSCSHNDITTSYYLLMKKLKKQCFPDESESPRTLKKKLIEKEEQKYAESILEDSKIQMMKKIKDASLNNRVSHNKHIGSNEGLDNSIRKNIGNSNLSSSRDSVSQVSPNKNAPTAEMSKREDSSSSKNRSFTQNKTKGRPLTQNRRNSNDPQQNLSLNEKLSSKNNLNKRCRKDSQEMYQPNPEKARISYNEWNIQGNSMVYSPNKFATNNDQSDYNHYEICGAHTTATAMNNTQNLKLCDYLKVSDPRADETEIGIFQGKQVIPDDDQKYGANISFESLSAVAKIFSNNFKADQDSELDFDDERINRTNIEEVNEEGILNLLDKINPKIELSVLRENCKRNSHPDPPQLQNDDMQSNILLINAIKNSAKQKAVNQSSEAVSNSVIIESEKIKYKKPKRHSKNQRMNVSNRKFNVRSKKENDSQVLYNEDYKDYIPKKRHTVSGKKGNSGNRRSRKALKQDGRISNRKQNLLSNGHKGSHKRSQSLSKSNTDSRYKSVPQNGYQNDQERLKKNFVKAKFNTIINNRTPQINQIRVKNNDAKLELSLRNAKKNLHSYFRESNNFASLTGRDKGKVLLRKVNKRNESIKKGKISKTKDRQGRFISPIFKAGRSNSRKVDNHPSAKGNVMALNKIQNLLTNIRTSRSNKMGKQGADVGKKSNAYKHDAAGYKSTLEPKLPKYQHYNNLNTINHHEFYDGKHSSTKNHKKHKVLKYFNGPGRQVLHQLCNKMKKYENLKSLYASNETLKSSLNTSSLGKNKITSSKNKCEKKAKTSLNNDRMMKKYQKEITLIAKKKREYALAQAKSSNRTNNINTTASTILMSLAGANANNLSITEYPGLNESLASLNHDFGQIKIGEYVPQNISHQNMSKIKVGRNSTKKFLRDVHTEVRKKNGGSVDKRKAQMINRNNNSQKRSDESRRKGGNKLKHRGIIEKNQLGKRKIIATETFS</sequence>
<dbReference type="FunFam" id="3.30.200.20:FF:000003">
    <property type="entry name" value="Non-specific serine/threonine protein kinase"/>
    <property type="match status" value="1"/>
</dbReference>
<feature type="compositionally biased region" description="Low complexity" evidence="7">
    <location>
        <begin position="470"/>
        <end position="482"/>
    </location>
</feature>
<evidence type="ECO:0000256" key="7">
    <source>
        <dbReference type="SAM" id="MobiDB-lite"/>
    </source>
</evidence>
<evidence type="ECO:0000256" key="1">
    <source>
        <dbReference type="ARBA" id="ARBA00022527"/>
    </source>
</evidence>
<feature type="region of interest" description="Disordered" evidence="7">
    <location>
        <begin position="708"/>
        <end position="825"/>
    </location>
</feature>
<dbReference type="Gene3D" id="1.10.510.10">
    <property type="entry name" value="Transferase(Phosphotransferase) domain 1"/>
    <property type="match status" value="1"/>
</dbReference>
<dbReference type="InterPro" id="IPR017441">
    <property type="entry name" value="Protein_kinase_ATP_BS"/>
</dbReference>
<feature type="compositionally biased region" description="Low complexity" evidence="7">
    <location>
        <begin position="409"/>
        <end position="423"/>
    </location>
</feature>
<dbReference type="GO" id="GO:0004674">
    <property type="term" value="F:protein serine/threonine kinase activity"/>
    <property type="evidence" value="ECO:0007669"/>
    <property type="project" value="UniProtKB-KW"/>
</dbReference>
<accession>A0AAD1UI79</accession>
<evidence type="ECO:0000256" key="5">
    <source>
        <dbReference type="ARBA" id="ARBA00022840"/>
    </source>
</evidence>
<feature type="compositionally biased region" description="Basic and acidic residues" evidence="7">
    <location>
        <begin position="1204"/>
        <end position="1215"/>
    </location>
</feature>
<dbReference type="PROSITE" id="PS00108">
    <property type="entry name" value="PROTEIN_KINASE_ST"/>
    <property type="match status" value="1"/>
</dbReference>
<dbReference type="Pfam" id="PF00069">
    <property type="entry name" value="Pkinase"/>
    <property type="match status" value="1"/>
</dbReference>
<keyword evidence="3 6" id="KW-0547">Nucleotide-binding</keyword>
<dbReference type="SMART" id="SM00220">
    <property type="entry name" value="S_TKc"/>
    <property type="match status" value="1"/>
</dbReference>
<dbReference type="AlphaFoldDB" id="A0AAD1UI79"/>
<gene>
    <name evidence="9" type="ORF">ECRASSUSDP1_LOCUS9016</name>
</gene>
<comment type="caution">
    <text evidence="9">The sequence shown here is derived from an EMBL/GenBank/DDBJ whole genome shotgun (WGS) entry which is preliminary data.</text>
</comment>
<feature type="compositionally biased region" description="Basic residues" evidence="7">
    <location>
        <begin position="709"/>
        <end position="719"/>
    </location>
</feature>
<dbReference type="FunFam" id="1.10.510.10:FF:000740">
    <property type="entry name" value="SNF1-related protein kinase, putative"/>
    <property type="match status" value="1"/>
</dbReference>
<dbReference type="GO" id="GO:0005524">
    <property type="term" value="F:ATP binding"/>
    <property type="evidence" value="ECO:0007669"/>
    <property type="project" value="UniProtKB-UniRule"/>
</dbReference>
<dbReference type="GO" id="GO:0035556">
    <property type="term" value="P:intracellular signal transduction"/>
    <property type="evidence" value="ECO:0007669"/>
    <property type="project" value="TreeGrafter"/>
</dbReference>